<dbReference type="InParanoid" id="A0A369J5Z7"/>
<dbReference type="Proteomes" id="UP000076154">
    <property type="component" value="Unassembled WGS sequence"/>
</dbReference>
<gene>
    <name evidence="2" type="ORF">Hypma_001856</name>
</gene>
<accession>A0A369J5Z7</accession>
<dbReference type="UniPathway" id="UPA00115">
    <property type="reaction ID" value="UER00414"/>
</dbReference>
<dbReference type="OrthoDB" id="2015515at2759"/>
<protein>
    <submittedName>
        <fullName evidence="2">Transaldolase</fullName>
    </submittedName>
</protein>
<keyword evidence="1" id="KW-0704">Schiff base</keyword>
<dbReference type="STRING" id="39966.A0A369J5Z7"/>
<keyword evidence="3" id="KW-1185">Reference proteome</keyword>
<dbReference type="SUPFAM" id="SSF51569">
    <property type="entry name" value="Aldolase"/>
    <property type="match status" value="1"/>
</dbReference>
<dbReference type="EMBL" id="LUEZ02000113">
    <property type="protein sequence ID" value="RDB17378.1"/>
    <property type="molecule type" value="Genomic_DNA"/>
</dbReference>
<organism evidence="2 3">
    <name type="scientific">Hypsizygus marmoreus</name>
    <name type="common">White beech mushroom</name>
    <name type="synonym">Agaricus marmoreus</name>
    <dbReference type="NCBI Taxonomy" id="39966"/>
    <lineage>
        <taxon>Eukaryota</taxon>
        <taxon>Fungi</taxon>
        <taxon>Dikarya</taxon>
        <taxon>Basidiomycota</taxon>
        <taxon>Agaricomycotina</taxon>
        <taxon>Agaricomycetes</taxon>
        <taxon>Agaricomycetidae</taxon>
        <taxon>Agaricales</taxon>
        <taxon>Tricholomatineae</taxon>
        <taxon>Lyophyllaceae</taxon>
        <taxon>Hypsizygus</taxon>
    </lineage>
</organism>
<dbReference type="Pfam" id="PF00923">
    <property type="entry name" value="TAL_FSA"/>
    <property type="match status" value="1"/>
</dbReference>
<dbReference type="AlphaFoldDB" id="A0A369J5Z7"/>
<sequence length="410" mass="44890">MPSPIEKHPGTSKDTDATGLEKALRDGNTAIICDSLDFEALGVHDLDGTTLNPASILGAVGEEAVFYHVWAAVKQTIDERSIRRIPKGGLVKASLERLLFELGNIILDRVDGPHFSFVDPRRHSDSAGMVRNAKRLVSLFDEKEIHRGKVVISIPATEEGLKAAKELESQHGIHTNLYLVSGLLHAAACAEAGATTVTIPVGPLLDWYEGKRKTHFKDLHTHPGVETVQSTLAYFKLHGIKSKVIGSGFRTLSEIGTLAEFDAICISNHQADDLRRSQVSISITPDSSPARLRARQAQYPTAFLSSKPGFMNAMSAETRSMVIATLFVPLGEMKAHMDSLELVVGKEVVRQFEMQTLDLKTLYGISPVKSQKIKKTAGDIPARRVRAKRSLAEDLNLEQPGESIDEDEIF</sequence>
<dbReference type="Gene3D" id="3.20.20.70">
    <property type="entry name" value="Aldolase class I"/>
    <property type="match status" value="1"/>
</dbReference>
<dbReference type="GO" id="GO:0004801">
    <property type="term" value="F:transaldolase activity"/>
    <property type="evidence" value="ECO:0007669"/>
    <property type="project" value="TreeGrafter"/>
</dbReference>
<dbReference type="GO" id="GO:0005975">
    <property type="term" value="P:carbohydrate metabolic process"/>
    <property type="evidence" value="ECO:0007669"/>
    <property type="project" value="InterPro"/>
</dbReference>
<dbReference type="PANTHER" id="PTHR10683:SF18">
    <property type="entry name" value="TRANSALDOLASE"/>
    <property type="match status" value="1"/>
</dbReference>
<name>A0A369J5Z7_HYPMA</name>
<evidence type="ECO:0000313" key="3">
    <source>
        <dbReference type="Proteomes" id="UP000076154"/>
    </source>
</evidence>
<proteinExistence type="predicted"/>
<evidence type="ECO:0000313" key="2">
    <source>
        <dbReference type="EMBL" id="RDB17378.1"/>
    </source>
</evidence>
<dbReference type="GO" id="GO:0009052">
    <property type="term" value="P:pentose-phosphate shunt, non-oxidative branch"/>
    <property type="evidence" value="ECO:0007669"/>
    <property type="project" value="TreeGrafter"/>
</dbReference>
<dbReference type="InterPro" id="IPR001585">
    <property type="entry name" value="TAL/FSA"/>
</dbReference>
<dbReference type="InterPro" id="IPR013785">
    <property type="entry name" value="Aldolase_TIM"/>
</dbReference>
<comment type="caution">
    <text evidence="2">The sequence shown here is derived from an EMBL/GenBank/DDBJ whole genome shotgun (WGS) entry which is preliminary data.</text>
</comment>
<dbReference type="PANTHER" id="PTHR10683">
    <property type="entry name" value="TRANSALDOLASE"/>
    <property type="match status" value="1"/>
</dbReference>
<reference evidence="2" key="1">
    <citation type="submission" date="2018-04" db="EMBL/GenBank/DDBJ databases">
        <title>Whole genome sequencing of Hypsizygus marmoreus.</title>
        <authorList>
            <person name="Choi I.-G."/>
            <person name="Min B."/>
            <person name="Kim J.-G."/>
            <person name="Kim S."/>
            <person name="Oh Y.-L."/>
            <person name="Kong W.-S."/>
            <person name="Park H."/>
            <person name="Jeong J."/>
            <person name="Song E.-S."/>
        </authorList>
    </citation>
    <scope>NUCLEOTIDE SEQUENCE [LARGE SCALE GENOMIC DNA]</scope>
    <source>
        <strain evidence="2">51987-8</strain>
    </source>
</reference>
<evidence type="ECO:0000256" key="1">
    <source>
        <dbReference type="ARBA" id="ARBA00023270"/>
    </source>
</evidence>